<organism evidence="5 6">
    <name type="scientific">Saccharopolyspora montiporae</name>
    <dbReference type="NCBI Taxonomy" id="2781240"/>
    <lineage>
        <taxon>Bacteria</taxon>
        <taxon>Bacillati</taxon>
        <taxon>Actinomycetota</taxon>
        <taxon>Actinomycetes</taxon>
        <taxon>Pseudonocardiales</taxon>
        <taxon>Pseudonocardiaceae</taxon>
        <taxon>Saccharopolyspora</taxon>
    </lineage>
</organism>
<feature type="DNA-binding region" description="H-T-H motif" evidence="2">
    <location>
        <begin position="45"/>
        <end position="64"/>
    </location>
</feature>
<dbReference type="RefSeq" id="WP_193928149.1">
    <property type="nucleotide sequence ID" value="NZ_JADEYC010000015.1"/>
</dbReference>
<feature type="region of interest" description="Disordered" evidence="3">
    <location>
        <begin position="1"/>
        <end position="22"/>
    </location>
</feature>
<name>A0A929B9J7_9PSEU</name>
<accession>A0A929B9J7</accession>
<dbReference type="GO" id="GO:0003700">
    <property type="term" value="F:DNA-binding transcription factor activity"/>
    <property type="evidence" value="ECO:0007669"/>
    <property type="project" value="TreeGrafter"/>
</dbReference>
<dbReference type="Gene3D" id="1.10.357.10">
    <property type="entry name" value="Tetracycline Repressor, domain 2"/>
    <property type="match status" value="1"/>
</dbReference>
<dbReference type="InterPro" id="IPR036271">
    <property type="entry name" value="Tet_transcr_reg_TetR-rel_C_sf"/>
</dbReference>
<feature type="domain" description="HTH tetR-type" evidence="4">
    <location>
        <begin position="22"/>
        <end position="82"/>
    </location>
</feature>
<proteinExistence type="predicted"/>
<gene>
    <name evidence="5" type="ORF">IQ251_09595</name>
</gene>
<evidence type="ECO:0000256" key="3">
    <source>
        <dbReference type="SAM" id="MobiDB-lite"/>
    </source>
</evidence>
<dbReference type="EMBL" id="JADEYC010000015">
    <property type="protein sequence ID" value="MBE9374700.1"/>
    <property type="molecule type" value="Genomic_DNA"/>
</dbReference>
<evidence type="ECO:0000313" key="6">
    <source>
        <dbReference type="Proteomes" id="UP000598360"/>
    </source>
</evidence>
<dbReference type="PANTHER" id="PTHR30055">
    <property type="entry name" value="HTH-TYPE TRANSCRIPTIONAL REGULATOR RUTR"/>
    <property type="match status" value="1"/>
</dbReference>
<keyword evidence="1 2" id="KW-0238">DNA-binding</keyword>
<dbReference type="InterPro" id="IPR050109">
    <property type="entry name" value="HTH-type_TetR-like_transc_reg"/>
</dbReference>
<dbReference type="SUPFAM" id="SSF46689">
    <property type="entry name" value="Homeodomain-like"/>
    <property type="match status" value="1"/>
</dbReference>
<dbReference type="PRINTS" id="PR00455">
    <property type="entry name" value="HTHTETR"/>
</dbReference>
<dbReference type="InterPro" id="IPR001647">
    <property type="entry name" value="HTH_TetR"/>
</dbReference>
<evidence type="ECO:0000313" key="5">
    <source>
        <dbReference type="EMBL" id="MBE9374700.1"/>
    </source>
</evidence>
<dbReference type="InterPro" id="IPR009057">
    <property type="entry name" value="Homeodomain-like_sf"/>
</dbReference>
<dbReference type="PANTHER" id="PTHR30055:SF241">
    <property type="entry name" value="TRANSCRIPTIONAL REGULATORY PROTEIN"/>
    <property type="match status" value="1"/>
</dbReference>
<dbReference type="SUPFAM" id="SSF48498">
    <property type="entry name" value="Tetracyclin repressor-like, C-terminal domain"/>
    <property type="match status" value="1"/>
</dbReference>
<comment type="caution">
    <text evidence="5">The sequence shown here is derived from an EMBL/GenBank/DDBJ whole genome shotgun (WGS) entry which is preliminary data.</text>
</comment>
<dbReference type="AlphaFoldDB" id="A0A929B9J7"/>
<sequence>MSNSEPVTSPPGGGKRETARRAKTRERLLDAAYRQFCANGINGTSIEAITDDAGFSRGAFYSNFASKEELFVALTERENRTQLEALRERFADVLAPLGRASGKPGPDVIEDVLADVLAFQPAGRQWCLLNSEFRLLAMRNQQIAPQFLDSTRAFHRELAAMVDTALAEVGLRFVVDSVHLTRMLIEQFETSMEDAILAGVEDTERAARENIMLTLPQLVHSLTEVAEPGNAEPGVGDPQASAQRS</sequence>
<evidence type="ECO:0000259" key="4">
    <source>
        <dbReference type="PROSITE" id="PS50977"/>
    </source>
</evidence>
<evidence type="ECO:0000256" key="2">
    <source>
        <dbReference type="PROSITE-ProRule" id="PRU00335"/>
    </source>
</evidence>
<dbReference type="PROSITE" id="PS50977">
    <property type="entry name" value="HTH_TETR_2"/>
    <property type="match status" value="1"/>
</dbReference>
<evidence type="ECO:0000256" key="1">
    <source>
        <dbReference type="ARBA" id="ARBA00023125"/>
    </source>
</evidence>
<reference evidence="5" key="1">
    <citation type="submission" date="2020-10" db="EMBL/GenBank/DDBJ databases">
        <title>Diversity and distribution of actinomycetes associated with coral in the coast of Hainan.</title>
        <authorList>
            <person name="Li F."/>
        </authorList>
    </citation>
    <scope>NUCLEOTIDE SEQUENCE</scope>
    <source>
        <strain evidence="5">HNM0983</strain>
    </source>
</reference>
<keyword evidence="6" id="KW-1185">Reference proteome</keyword>
<dbReference type="GO" id="GO:0000976">
    <property type="term" value="F:transcription cis-regulatory region binding"/>
    <property type="evidence" value="ECO:0007669"/>
    <property type="project" value="TreeGrafter"/>
</dbReference>
<dbReference type="Proteomes" id="UP000598360">
    <property type="component" value="Unassembled WGS sequence"/>
</dbReference>
<protein>
    <submittedName>
        <fullName evidence="5">TetR/AcrR family transcriptional regulator</fullName>
    </submittedName>
</protein>
<dbReference type="Pfam" id="PF00440">
    <property type="entry name" value="TetR_N"/>
    <property type="match status" value="1"/>
</dbReference>